<evidence type="ECO:0000256" key="1">
    <source>
        <dbReference type="SAM" id="MobiDB-lite"/>
    </source>
</evidence>
<dbReference type="RefSeq" id="WP_209906026.1">
    <property type="nucleotide sequence ID" value="NZ_BAAAMI010000019.1"/>
</dbReference>
<evidence type="ECO:0000313" key="3">
    <source>
        <dbReference type="Proteomes" id="UP000766570"/>
    </source>
</evidence>
<name>A0ABS4W970_9MICC</name>
<feature type="region of interest" description="Disordered" evidence="1">
    <location>
        <begin position="1"/>
        <end position="32"/>
    </location>
</feature>
<dbReference type="EMBL" id="JAGIOE010000001">
    <property type="protein sequence ID" value="MBP2372757.1"/>
    <property type="molecule type" value="Genomic_DNA"/>
</dbReference>
<reference evidence="2 3" key="1">
    <citation type="submission" date="2021-03" db="EMBL/GenBank/DDBJ databases">
        <title>Sequencing the genomes of 1000 actinobacteria strains.</title>
        <authorList>
            <person name="Klenk H.-P."/>
        </authorList>
    </citation>
    <scope>NUCLEOTIDE SEQUENCE [LARGE SCALE GENOMIC DNA]</scope>
    <source>
        <strain evidence="2 3">DSM 15454</strain>
    </source>
</reference>
<keyword evidence="3" id="KW-1185">Reference proteome</keyword>
<organism evidence="2 3">
    <name type="scientific">Paeniglutamicibacter psychrophenolicus</name>
    <dbReference type="NCBI Taxonomy" id="257454"/>
    <lineage>
        <taxon>Bacteria</taxon>
        <taxon>Bacillati</taxon>
        <taxon>Actinomycetota</taxon>
        <taxon>Actinomycetes</taxon>
        <taxon>Micrococcales</taxon>
        <taxon>Micrococcaceae</taxon>
        <taxon>Paeniglutamicibacter</taxon>
    </lineage>
</organism>
<accession>A0ABS4W970</accession>
<dbReference type="Proteomes" id="UP000766570">
    <property type="component" value="Unassembled WGS sequence"/>
</dbReference>
<proteinExistence type="predicted"/>
<feature type="compositionally biased region" description="Basic residues" evidence="1">
    <location>
        <begin position="1"/>
        <end position="19"/>
    </location>
</feature>
<gene>
    <name evidence="2" type="ORF">JOF46_000669</name>
</gene>
<sequence length="396" mass="41676">MAKKSKGRSSKKSPAKKSTGHPGRTRPTSWLGNLELSGVANPLKRMAPQWHAWFARTQGPGSAGESGDALASATILLAALARSTGNLSVTAYTADALGKTLGQMGQVVEEVDLPVAIEVAALYTDFLHETGNWSGSDQEYAAVLALLDRLQGQDAPIGRTPKVLSAKDDLAALEDIAAIKHAHALLGWVGQGVQATGTGAIRLRDISPAAALLGVQARVLVAGEEKDYGHLATWSEPDIHEVRSMREVPVLGQMWQSMLDTGILEARSTKVVPGPACETFSGGTAQAQLEIYRLFLATLLTSWLKDLSGRLLVGNFLATALTGVLADALAGRPRATGTIAAASLIGGVLMRELRFLETLGLIVIDAHLWVPSELVRPHAQALAADSEARLAAADSV</sequence>
<protein>
    <submittedName>
        <fullName evidence="2">Uncharacterized protein</fullName>
    </submittedName>
</protein>
<evidence type="ECO:0000313" key="2">
    <source>
        <dbReference type="EMBL" id="MBP2372757.1"/>
    </source>
</evidence>
<comment type="caution">
    <text evidence="2">The sequence shown here is derived from an EMBL/GenBank/DDBJ whole genome shotgun (WGS) entry which is preliminary data.</text>
</comment>